<sequence>MMGDSRYRYTKKELYDFSPQRSFKGDAREAAFLLGGIGTGNVSIGARGELRDWEIFNSPGKGNILPYSFFAIRTQSEKGEVVT</sequence>
<evidence type="ECO:0000313" key="2">
    <source>
        <dbReference type="EMBL" id="GAG45396.1"/>
    </source>
</evidence>
<proteinExistence type="predicted"/>
<comment type="caution">
    <text evidence="2">The sequence shown here is derived from an EMBL/GenBank/DDBJ whole genome shotgun (WGS) entry which is preliminary data.</text>
</comment>
<dbReference type="Pfam" id="PF12215">
    <property type="entry name" value="Glyco_hydr_116N"/>
    <property type="match status" value="1"/>
</dbReference>
<evidence type="ECO:0000259" key="1">
    <source>
        <dbReference type="Pfam" id="PF12215"/>
    </source>
</evidence>
<dbReference type="AlphaFoldDB" id="X0ZAG6"/>
<protein>
    <recommendedName>
        <fullName evidence="1">Glycosyl-hydrolase family 116 N-terminal domain-containing protein</fullName>
    </recommendedName>
</protein>
<feature type="domain" description="Glycosyl-hydrolase family 116 N-terminal" evidence="1">
    <location>
        <begin position="32"/>
        <end position="79"/>
    </location>
</feature>
<feature type="non-terminal residue" evidence="2">
    <location>
        <position position="83"/>
    </location>
</feature>
<accession>X0ZAG6</accession>
<organism evidence="2">
    <name type="scientific">marine sediment metagenome</name>
    <dbReference type="NCBI Taxonomy" id="412755"/>
    <lineage>
        <taxon>unclassified sequences</taxon>
        <taxon>metagenomes</taxon>
        <taxon>ecological metagenomes</taxon>
    </lineage>
</organism>
<dbReference type="InterPro" id="IPR024462">
    <property type="entry name" value="GH116_N"/>
</dbReference>
<reference evidence="2" key="1">
    <citation type="journal article" date="2014" name="Front. Microbiol.">
        <title>High frequency of phylogenetically diverse reductive dehalogenase-homologous genes in deep subseafloor sedimentary metagenomes.</title>
        <authorList>
            <person name="Kawai M."/>
            <person name="Futagami T."/>
            <person name="Toyoda A."/>
            <person name="Takaki Y."/>
            <person name="Nishi S."/>
            <person name="Hori S."/>
            <person name="Arai W."/>
            <person name="Tsubouchi T."/>
            <person name="Morono Y."/>
            <person name="Uchiyama I."/>
            <person name="Ito T."/>
            <person name="Fujiyama A."/>
            <person name="Inagaki F."/>
            <person name="Takami H."/>
        </authorList>
    </citation>
    <scope>NUCLEOTIDE SEQUENCE</scope>
    <source>
        <strain evidence="2">Expedition CK06-06</strain>
    </source>
</reference>
<gene>
    <name evidence="2" type="ORF">S01H1_81812</name>
</gene>
<name>X0ZAG6_9ZZZZ</name>
<dbReference type="EMBL" id="BARS01055410">
    <property type="protein sequence ID" value="GAG45396.1"/>
    <property type="molecule type" value="Genomic_DNA"/>
</dbReference>